<dbReference type="SUPFAM" id="SSF48576">
    <property type="entry name" value="Terpenoid synthases"/>
    <property type="match status" value="1"/>
</dbReference>
<dbReference type="Pfam" id="PF00494">
    <property type="entry name" value="SQS_PSY"/>
    <property type="match status" value="1"/>
</dbReference>
<sequence length="254" mass="27344">MTLEHCATLLREGDPDRYATLLAAPQPVRPRLLTLYALNLQIAQAPWASAEPLLAQMRLQWWADRLAATAAGGRPDDHPVLAAFSAEWPQGAPLLNDVIAARARDCEREPLPDLAALYDYIDRTSGHVMWTAARALGAPPEAEPVTRNRALGAGLASWLSVLPKLNALSVGLADRAPEAVAAAAARGLAALDAASAGRGVIPKSAYPAYYVGFPARPILRRIRRDPQAAINQVTEIADFSRRGRLAWLAATGRW</sequence>
<dbReference type="RefSeq" id="WP_379143099.1">
    <property type="nucleotide sequence ID" value="NZ_JBHUEN010000034.1"/>
</dbReference>
<evidence type="ECO:0000313" key="1">
    <source>
        <dbReference type="EMBL" id="MFD1882459.1"/>
    </source>
</evidence>
<dbReference type="InterPro" id="IPR008949">
    <property type="entry name" value="Isoprenoid_synthase_dom_sf"/>
</dbReference>
<reference evidence="2" key="1">
    <citation type="journal article" date="2019" name="Int. J. Syst. Evol. Microbiol.">
        <title>The Global Catalogue of Microorganisms (GCM) 10K type strain sequencing project: providing services to taxonomists for standard genome sequencing and annotation.</title>
        <authorList>
            <consortium name="The Broad Institute Genomics Platform"/>
            <consortium name="The Broad Institute Genome Sequencing Center for Infectious Disease"/>
            <person name="Wu L."/>
            <person name="Ma J."/>
        </authorList>
    </citation>
    <scope>NUCLEOTIDE SEQUENCE [LARGE SCALE GENOMIC DNA]</scope>
    <source>
        <strain evidence="2">CCUG 56029</strain>
    </source>
</reference>
<name>A0ABW4R894_9RHOB</name>
<dbReference type="InterPro" id="IPR002060">
    <property type="entry name" value="Squ/phyt_synthse"/>
</dbReference>
<dbReference type="EMBL" id="JBHUEN010000034">
    <property type="protein sequence ID" value="MFD1882459.1"/>
    <property type="molecule type" value="Genomic_DNA"/>
</dbReference>
<evidence type="ECO:0000313" key="2">
    <source>
        <dbReference type="Proteomes" id="UP001597213"/>
    </source>
</evidence>
<organism evidence="1 2">
    <name type="scientific">Paracoccus pacificus</name>
    <dbReference type="NCBI Taxonomy" id="1463598"/>
    <lineage>
        <taxon>Bacteria</taxon>
        <taxon>Pseudomonadati</taxon>
        <taxon>Pseudomonadota</taxon>
        <taxon>Alphaproteobacteria</taxon>
        <taxon>Rhodobacterales</taxon>
        <taxon>Paracoccaceae</taxon>
        <taxon>Paracoccus</taxon>
    </lineage>
</organism>
<protein>
    <submittedName>
        <fullName evidence="1">Squalene/phytoene synthase family protein</fullName>
    </submittedName>
</protein>
<keyword evidence="2" id="KW-1185">Reference proteome</keyword>
<proteinExistence type="predicted"/>
<dbReference type="Proteomes" id="UP001597213">
    <property type="component" value="Unassembled WGS sequence"/>
</dbReference>
<gene>
    <name evidence="1" type="ORF">ACFSCT_12115</name>
</gene>
<comment type="caution">
    <text evidence="1">The sequence shown here is derived from an EMBL/GenBank/DDBJ whole genome shotgun (WGS) entry which is preliminary data.</text>
</comment>
<dbReference type="Gene3D" id="1.10.600.10">
    <property type="entry name" value="Farnesyl Diphosphate Synthase"/>
    <property type="match status" value="1"/>
</dbReference>
<accession>A0ABW4R894</accession>